<evidence type="ECO:0000259" key="3">
    <source>
        <dbReference type="PROSITE" id="PS50206"/>
    </source>
</evidence>
<dbReference type="RefSeq" id="WP_234268355.1">
    <property type="nucleotide sequence ID" value="NZ_JABFTX010000001.1"/>
</dbReference>
<dbReference type="Pfam" id="PF00581">
    <property type="entry name" value="Rhodanese"/>
    <property type="match status" value="2"/>
</dbReference>
<reference evidence="4 5" key="1">
    <citation type="journal article" date="2021" name="Front. Microbiol.">
        <title>Aerobic Denitrification and Heterotrophic Sulfur Oxidation in the Genus Halomonas Revealed by Six Novel Species Characterizations and Genome-Based Analysis.</title>
        <authorList>
            <person name="Wang L."/>
            <person name="Shao Z."/>
        </authorList>
    </citation>
    <scope>NUCLEOTIDE SEQUENCE [LARGE SCALE GENOMIC DNA]</scope>
    <source>
        <strain evidence="4 5">MCCC 1A11081</strain>
    </source>
</reference>
<evidence type="ECO:0000256" key="1">
    <source>
        <dbReference type="ARBA" id="ARBA00022679"/>
    </source>
</evidence>
<keyword evidence="2" id="KW-0677">Repeat</keyword>
<dbReference type="InterPro" id="IPR036873">
    <property type="entry name" value="Rhodanese-like_dom_sf"/>
</dbReference>
<protein>
    <submittedName>
        <fullName evidence="4">Sulfurtransferase</fullName>
    </submittedName>
</protein>
<dbReference type="EMBL" id="JABFTX010000001">
    <property type="protein sequence ID" value="MCE8001487.1"/>
    <property type="molecule type" value="Genomic_DNA"/>
</dbReference>
<dbReference type="Gene3D" id="3.40.250.10">
    <property type="entry name" value="Rhodanese-like domain"/>
    <property type="match status" value="2"/>
</dbReference>
<sequence>MKQVLIAATELAQALEKEGAPQVFDCRARLGDLEAGRRLWEAGHVPGSLHLDLDRDLAAEPGAGGRHPLPSADDFAATLRRLGVTPQRPIVVLDDMGGQLAAARAWWMLAIWAGHPDVRVLDGGLKAWQEAGGELVLRQEPLPEPSLWQPTFNDGARIAADEVFSGRELKVDARSEERYRGEAEPIDPVAGHIPGAVCRPSAANLADTGRFKAPEALEAELPRAEAAIVAYCGSGVTACHNILAYAVAGRALPRLYAGSWSEWVRDPSRPVARSGRGNA</sequence>
<feature type="domain" description="Rhodanese" evidence="3">
    <location>
        <begin position="171"/>
        <end position="272"/>
    </location>
</feature>
<dbReference type="SUPFAM" id="SSF52821">
    <property type="entry name" value="Rhodanese/Cell cycle control phosphatase"/>
    <property type="match status" value="2"/>
</dbReference>
<keyword evidence="5" id="KW-1185">Reference proteome</keyword>
<organism evidence="4 5">
    <name type="scientific">Billgrantia ethanolica</name>
    <dbReference type="NCBI Taxonomy" id="2733486"/>
    <lineage>
        <taxon>Bacteria</taxon>
        <taxon>Pseudomonadati</taxon>
        <taxon>Pseudomonadota</taxon>
        <taxon>Gammaproteobacteria</taxon>
        <taxon>Oceanospirillales</taxon>
        <taxon>Halomonadaceae</taxon>
        <taxon>Billgrantia</taxon>
    </lineage>
</organism>
<feature type="domain" description="Rhodanese" evidence="3">
    <location>
        <begin position="17"/>
        <end position="137"/>
    </location>
</feature>
<dbReference type="CDD" id="cd01449">
    <property type="entry name" value="TST_Repeat_2"/>
    <property type="match status" value="1"/>
</dbReference>
<dbReference type="PANTHER" id="PTHR11364:SF27">
    <property type="entry name" value="SULFURTRANSFERASE"/>
    <property type="match status" value="1"/>
</dbReference>
<accession>A0ABS8ZXU4</accession>
<dbReference type="SMART" id="SM00450">
    <property type="entry name" value="RHOD"/>
    <property type="match status" value="2"/>
</dbReference>
<comment type="caution">
    <text evidence="4">The sequence shown here is derived from an EMBL/GenBank/DDBJ whole genome shotgun (WGS) entry which is preliminary data.</text>
</comment>
<evidence type="ECO:0000256" key="2">
    <source>
        <dbReference type="ARBA" id="ARBA00022737"/>
    </source>
</evidence>
<evidence type="ECO:0000313" key="4">
    <source>
        <dbReference type="EMBL" id="MCE8001487.1"/>
    </source>
</evidence>
<dbReference type="PROSITE" id="PS50206">
    <property type="entry name" value="RHODANESE_3"/>
    <property type="match status" value="2"/>
</dbReference>
<proteinExistence type="predicted"/>
<dbReference type="InterPro" id="IPR045078">
    <property type="entry name" value="TST/MPST-like"/>
</dbReference>
<dbReference type="CDD" id="cd01448">
    <property type="entry name" value="TST_Repeat_1"/>
    <property type="match status" value="1"/>
</dbReference>
<gene>
    <name evidence="4" type="ORF">HOP53_01425</name>
</gene>
<dbReference type="InterPro" id="IPR001763">
    <property type="entry name" value="Rhodanese-like_dom"/>
</dbReference>
<keyword evidence="1" id="KW-0808">Transferase</keyword>
<evidence type="ECO:0000313" key="5">
    <source>
        <dbReference type="Proteomes" id="UP001320168"/>
    </source>
</evidence>
<name>A0ABS8ZXU4_9GAMM</name>
<dbReference type="Proteomes" id="UP001320168">
    <property type="component" value="Unassembled WGS sequence"/>
</dbReference>
<dbReference type="PANTHER" id="PTHR11364">
    <property type="entry name" value="THIOSULFATE SULFERTANSFERASE"/>
    <property type="match status" value="1"/>
</dbReference>